<reference evidence="1" key="1">
    <citation type="submission" date="2018-05" db="EMBL/GenBank/DDBJ databases">
        <authorList>
            <person name="Lanie J.A."/>
            <person name="Ng W.-L."/>
            <person name="Kazmierczak K.M."/>
            <person name="Andrzejewski T.M."/>
            <person name="Davidsen T.M."/>
            <person name="Wayne K.J."/>
            <person name="Tettelin H."/>
            <person name="Glass J.I."/>
            <person name="Rusch D."/>
            <person name="Podicherti R."/>
            <person name="Tsui H.-C.T."/>
            <person name="Winkler M.E."/>
        </authorList>
    </citation>
    <scope>NUCLEOTIDE SEQUENCE</scope>
</reference>
<gene>
    <name evidence="1" type="ORF">METZ01_LOCUS234437</name>
</gene>
<protein>
    <submittedName>
        <fullName evidence="1">Uncharacterized protein</fullName>
    </submittedName>
</protein>
<dbReference type="EMBL" id="UINC01058848">
    <property type="protein sequence ID" value="SVB81583.1"/>
    <property type="molecule type" value="Genomic_DNA"/>
</dbReference>
<evidence type="ECO:0000313" key="1">
    <source>
        <dbReference type="EMBL" id="SVB81583.1"/>
    </source>
</evidence>
<sequence length="65" mass="7280">MAFSIGVFLGSRESGSNVQSIYYGRLPDFHLTDSRGNDFNYRDILGRVWVVQFSNGAVVELPNLP</sequence>
<dbReference type="AlphaFoldDB" id="A0A382H485"/>
<organism evidence="1">
    <name type="scientific">marine metagenome</name>
    <dbReference type="NCBI Taxonomy" id="408172"/>
    <lineage>
        <taxon>unclassified sequences</taxon>
        <taxon>metagenomes</taxon>
        <taxon>ecological metagenomes</taxon>
    </lineage>
</organism>
<proteinExistence type="predicted"/>
<feature type="non-terminal residue" evidence="1">
    <location>
        <position position="65"/>
    </location>
</feature>
<accession>A0A382H485</accession>
<name>A0A382H485_9ZZZZ</name>